<feature type="domain" description="TrwC relaxase" evidence="2">
    <location>
        <begin position="2"/>
        <end position="138"/>
    </location>
</feature>
<sequence length="292" mass="32425">MGRWMGRGLAVRGLVEGEEVTEEQLRNLSGAGRYPYADRIEARELAAGKSPEAAERAGALGRRVKVTGVEFAVRSPPSVYLLWAFGDEETRRIIEAAHEWVMERVLVWIEDEAAVIRIGAQGVHEVRPVHGLATARTRAKLNRMAARQTRPPKRKTARSLAQLRERWRASVIPRFGADLIDTLLDLDRAASAAIRARIPAVVDLALAAVEVAAVVFVMNKDGTLHRHHLLAEACRGHRAPGRQRHLSPRHGRRRIEGRWVDTGRCRSECLLAPAGSSRSGHSSPREAGFRIR</sequence>
<organism evidence="3 4">
    <name type="scientific">Streptomyces jumonjinensis</name>
    <dbReference type="NCBI Taxonomy" id="1945"/>
    <lineage>
        <taxon>Bacteria</taxon>
        <taxon>Bacillati</taxon>
        <taxon>Actinomycetota</taxon>
        <taxon>Actinomycetes</taxon>
        <taxon>Kitasatosporales</taxon>
        <taxon>Streptomycetaceae</taxon>
        <taxon>Streptomyces</taxon>
    </lineage>
</organism>
<gene>
    <name evidence="3" type="ORF">FF041_30725</name>
</gene>
<evidence type="ECO:0000256" key="1">
    <source>
        <dbReference type="SAM" id="MobiDB-lite"/>
    </source>
</evidence>
<dbReference type="InterPro" id="IPR014862">
    <property type="entry name" value="TrwC"/>
</dbReference>
<keyword evidence="4" id="KW-1185">Reference proteome</keyword>
<dbReference type="Pfam" id="PF08751">
    <property type="entry name" value="TrwC"/>
    <property type="match status" value="1"/>
</dbReference>
<feature type="compositionally biased region" description="Basic and acidic residues" evidence="1">
    <location>
        <begin position="283"/>
        <end position="292"/>
    </location>
</feature>
<reference evidence="3 4" key="1">
    <citation type="submission" date="2019-05" db="EMBL/GenBank/DDBJ databases">
        <title>Comparative genomics and metabolomics analyses of clavulanic acid producing Streptomyces species provides insight into specialized metabolism and evolution of beta-lactam biosynthetic gene clusters.</title>
        <authorList>
            <person name="Moore M.A."/>
            <person name="Cruz-Morales P."/>
            <person name="Barona Gomez F."/>
            <person name="Kapil T."/>
        </authorList>
    </citation>
    <scope>NUCLEOTIDE SEQUENCE [LARGE SCALE GENOMIC DNA]</scope>
    <source>
        <strain evidence="3 4">NRRL 5741</strain>
    </source>
</reference>
<name>A0A646KQM6_STRJU</name>
<dbReference type="AlphaFoldDB" id="A0A646KQM6"/>
<comment type="caution">
    <text evidence="3">The sequence shown here is derived from an EMBL/GenBank/DDBJ whole genome shotgun (WGS) entry which is preliminary data.</text>
</comment>
<dbReference type="RefSeq" id="WP_153525764.1">
    <property type="nucleotide sequence ID" value="NZ_JBEPDZ010000104.1"/>
</dbReference>
<proteinExistence type="predicted"/>
<dbReference type="OrthoDB" id="4524286at2"/>
<dbReference type="SUPFAM" id="SSF55464">
    <property type="entry name" value="Origin of replication-binding domain, RBD-like"/>
    <property type="match status" value="1"/>
</dbReference>
<evidence type="ECO:0000313" key="4">
    <source>
        <dbReference type="Proteomes" id="UP000419138"/>
    </source>
</evidence>
<accession>A0A646KQM6</accession>
<dbReference type="EMBL" id="VCLA01000191">
    <property type="protein sequence ID" value="MQT04378.1"/>
    <property type="molecule type" value="Genomic_DNA"/>
</dbReference>
<dbReference type="Proteomes" id="UP000419138">
    <property type="component" value="Unassembled WGS sequence"/>
</dbReference>
<evidence type="ECO:0000313" key="3">
    <source>
        <dbReference type="EMBL" id="MQT04378.1"/>
    </source>
</evidence>
<evidence type="ECO:0000259" key="2">
    <source>
        <dbReference type="Pfam" id="PF08751"/>
    </source>
</evidence>
<protein>
    <recommendedName>
        <fullName evidence="2">TrwC relaxase domain-containing protein</fullName>
    </recommendedName>
</protein>
<feature type="region of interest" description="Disordered" evidence="1">
    <location>
        <begin position="273"/>
        <end position="292"/>
    </location>
</feature>